<feature type="domain" description="Tyr recombinase" evidence="4">
    <location>
        <begin position="1"/>
        <end position="148"/>
    </location>
</feature>
<dbReference type="EMBL" id="LCIT01000043">
    <property type="protein sequence ID" value="KKT60867.1"/>
    <property type="molecule type" value="Genomic_DNA"/>
</dbReference>
<dbReference type="PANTHER" id="PTHR30349">
    <property type="entry name" value="PHAGE INTEGRASE-RELATED"/>
    <property type="match status" value="1"/>
</dbReference>
<evidence type="ECO:0000259" key="4">
    <source>
        <dbReference type="PROSITE" id="PS51898"/>
    </source>
</evidence>
<evidence type="ECO:0000256" key="2">
    <source>
        <dbReference type="ARBA" id="ARBA00023125"/>
    </source>
</evidence>
<dbReference type="GO" id="GO:0015074">
    <property type="term" value="P:DNA integration"/>
    <property type="evidence" value="ECO:0007669"/>
    <property type="project" value="InterPro"/>
</dbReference>
<dbReference type="GO" id="GO:0003677">
    <property type="term" value="F:DNA binding"/>
    <property type="evidence" value="ECO:0007669"/>
    <property type="project" value="UniProtKB-KW"/>
</dbReference>
<dbReference type="InterPro" id="IPR013762">
    <property type="entry name" value="Integrase-like_cat_sf"/>
</dbReference>
<evidence type="ECO:0000256" key="3">
    <source>
        <dbReference type="ARBA" id="ARBA00023172"/>
    </source>
</evidence>
<evidence type="ECO:0000313" key="5">
    <source>
        <dbReference type="EMBL" id="KKT60867.1"/>
    </source>
</evidence>
<name>A0A0G1KX17_9BACT</name>
<dbReference type="Proteomes" id="UP000033945">
    <property type="component" value="Unassembled WGS sequence"/>
</dbReference>
<gene>
    <name evidence="5" type="ORF">UW55_C0043G0001</name>
</gene>
<dbReference type="SUPFAM" id="SSF56349">
    <property type="entry name" value="DNA breaking-rejoining enzymes"/>
    <property type="match status" value="1"/>
</dbReference>
<evidence type="ECO:0000256" key="1">
    <source>
        <dbReference type="ARBA" id="ARBA00008857"/>
    </source>
</evidence>
<dbReference type="InterPro" id="IPR050090">
    <property type="entry name" value="Tyrosine_recombinase_XerCD"/>
</dbReference>
<dbReference type="Gene3D" id="1.10.443.10">
    <property type="entry name" value="Intergrase catalytic core"/>
    <property type="match status" value="1"/>
</dbReference>
<proteinExistence type="inferred from homology"/>
<comment type="caution">
    <text evidence="5">The sequence shown here is derived from an EMBL/GenBank/DDBJ whole genome shotgun (WGS) entry which is preliminary data.</text>
</comment>
<organism evidence="5 6">
    <name type="scientific">Candidatus Giovannonibacteria bacterium GW2011_GWA2_44_26</name>
    <dbReference type="NCBI Taxonomy" id="1618648"/>
    <lineage>
        <taxon>Bacteria</taxon>
        <taxon>Candidatus Giovannoniibacteriota</taxon>
    </lineage>
</organism>
<dbReference type="InterPro" id="IPR002104">
    <property type="entry name" value="Integrase_catalytic"/>
</dbReference>
<feature type="non-terminal residue" evidence="5">
    <location>
        <position position="1"/>
    </location>
</feature>
<dbReference type="PANTHER" id="PTHR30349:SF41">
    <property type="entry name" value="INTEGRASE_RECOMBINASE PROTEIN MJ0367-RELATED"/>
    <property type="match status" value="1"/>
</dbReference>
<dbReference type="Pfam" id="PF00589">
    <property type="entry name" value="Phage_integrase"/>
    <property type="match status" value="1"/>
</dbReference>
<dbReference type="GO" id="GO:0006310">
    <property type="term" value="P:DNA recombination"/>
    <property type="evidence" value="ECO:0007669"/>
    <property type="project" value="UniProtKB-KW"/>
</dbReference>
<keyword evidence="3" id="KW-0233">DNA recombination</keyword>
<dbReference type="PROSITE" id="PS51898">
    <property type="entry name" value="TYR_RECOMBINASE"/>
    <property type="match status" value="1"/>
</dbReference>
<evidence type="ECO:0000313" key="6">
    <source>
        <dbReference type="Proteomes" id="UP000033945"/>
    </source>
</evidence>
<reference evidence="5 6" key="1">
    <citation type="journal article" date="2015" name="Nature">
        <title>rRNA introns, odd ribosomes, and small enigmatic genomes across a large radiation of phyla.</title>
        <authorList>
            <person name="Brown C.T."/>
            <person name="Hug L.A."/>
            <person name="Thomas B.C."/>
            <person name="Sharon I."/>
            <person name="Castelle C.J."/>
            <person name="Singh A."/>
            <person name="Wilkins M.J."/>
            <person name="Williams K.H."/>
            <person name="Banfield J.F."/>
        </authorList>
    </citation>
    <scope>NUCLEOTIDE SEQUENCE [LARGE SCALE GENOMIC DNA]</scope>
</reference>
<keyword evidence="2" id="KW-0238">DNA-binding</keyword>
<dbReference type="AlphaFoldDB" id="A0A0G1KX17"/>
<protein>
    <submittedName>
        <fullName evidence="5">Tyrosine recombinase XerD</fullName>
    </submittedName>
</protein>
<sequence>TGLRVSELCSLNRDNVNIERGEFAVRGKGSKLRVVFLSDSAKDALKKYLAERSDIHEALFVGHHGNLNKKESARLTPRSVQRLIKKYAVVAGVIKKVSPHQLRHSFATDLLQNGADIRSVQAMLGHANITTTQIYTHYTDKHLKEIHKKYHSNNK</sequence>
<comment type="similarity">
    <text evidence="1">Belongs to the 'phage' integrase family.</text>
</comment>
<dbReference type="InterPro" id="IPR011010">
    <property type="entry name" value="DNA_brk_join_enz"/>
</dbReference>
<accession>A0A0G1KX17</accession>